<name>A0A1E3NV89_WICAA</name>
<evidence type="ECO:0000256" key="6">
    <source>
        <dbReference type="ARBA" id="ARBA00047949"/>
    </source>
</evidence>
<dbReference type="PANTHER" id="PTHR12684">
    <property type="entry name" value="PUTATIVE PHOSPHOTRANSFERASE"/>
    <property type="match status" value="1"/>
</dbReference>
<protein>
    <recommendedName>
        <fullName evidence="3">2'-phosphotransferase</fullName>
        <ecNumber evidence="3">2.7.1.160</ecNumber>
    </recommendedName>
</protein>
<dbReference type="InterPro" id="IPR042081">
    <property type="entry name" value="RNA_2'-PTrans_C"/>
</dbReference>
<evidence type="ECO:0000256" key="1">
    <source>
        <dbReference type="ARBA" id="ARBA00003343"/>
    </source>
</evidence>
<evidence type="ECO:0000313" key="8">
    <source>
        <dbReference type="Proteomes" id="UP000094112"/>
    </source>
</evidence>
<dbReference type="InterPro" id="IPR002745">
    <property type="entry name" value="Ptrans_KptA/Tpt1"/>
</dbReference>
<gene>
    <name evidence="7" type="ORF">WICANDRAFT_36566</name>
</gene>
<evidence type="ECO:0000256" key="2">
    <source>
        <dbReference type="ARBA" id="ARBA00009836"/>
    </source>
</evidence>
<evidence type="ECO:0000256" key="4">
    <source>
        <dbReference type="ARBA" id="ARBA00022679"/>
    </source>
</evidence>
<dbReference type="Pfam" id="PF01885">
    <property type="entry name" value="PTS_2-RNA"/>
    <property type="match status" value="1"/>
</dbReference>
<proteinExistence type="inferred from homology"/>
<dbReference type="GO" id="GO:0005634">
    <property type="term" value="C:nucleus"/>
    <property type="evidence" value="ECO:0007669"/>
    <property type="project" value="EnsemblFungi"/>
</dbReference>
<dbReference type="AlphaFoldDB" id="A0A1E3NV89"/>
<dbReference type="GO" id="GO:0005737">
    <property type="term" value="C:cytoplasm"/>
    <property type="evidence" value="ECO:0007669"/>
    <property type="project" value="EnsemblFungi"/>
</dbReference>
<organism evidence="7 8">
    <name type="scientific">Wickerhamomyces anomalus (strain ATCC 58044 / CBS 1984 / NCYC 433 / NRRL Y-366-8)</name>
    <name type="common">Yeast</name>
    <name type="synonym">Hansenula anomala</name>
    <dbReference type="NCBI Taxonomy" id="683960"/>
    <lineage>
        <taxon>Eukaryota</taxon>
        <taxon>Fungi</taxon>
        <taxon>Dikarya</taxon>
        <taxon>Ascomycota</taxon>
        <taxon>Saccharomycotina</taxon>
        <taxon>Saccharomycetes</taxon>
        <taxon>Phaffomycetales</taxon>
        <taxon>Wickerhamomycetaceae</taxon>
        <taxon>Wickerhamomyces</taxon>
    </lineage>
</organism>
<evidence type="ECO:0000256" key="3">
    <source>
        <dbReference type="ARBA" id="ARBA00012007"/>
    </source>
</evidence>
<dbReference type="EMBL" id="KV454214">
    <property type="protein sequence ID" value="ODQ57121.1"/>
    <property type="molecule type" value="Genomic_DNA"/>
</dbReference>
<comment type="catalytic activity">
    <reaction evidence="6">
        <text>2'-phospho-[ligated tRNA] + NAD(+) = mature tRNA + ADP-alpha-D-ribose 1'',2''-cyclic phosphate + nicotinamide</text>
        <dbReference type="Rhea" id="RHEA:23324"/>
        <dbReference type="Rhea" id="RHEA-COMP:11106"/>
        <dbReference type="Rhea" id="RHEA-COMP:11107"/>
        <dbReference type="ChEBI" id="CHEBI:17154"/>
        <dbReference type="ChEBI" id="CHEBI:57540"/>
        <dbReference type="ChEBI" id="CHEBI:76596"/>
        <dbReference type="ChEBI" id="CHEBI:82883"/>
        <dbReference type="ChEBI" id="CHEBI:85027"/>
        <dbReference type="EC" id="2.7.1.160"/>
    </reaction>
</comment>
<dbReference type="GO" id="GO:0006388">
    <property type="term" value="P:tRNA splicing, via endonucleolytic cleavage and ligation"/>
    <property type="evidence" value="ECO:0007669"/>
    <property type="project" value="EnsemblFungi"/>
</dbReference>
<dbReference type="RefSeq" id="XP_019036328.1">
    <property type="nucleotide sequence ID" value="XM_019182446.1"/>
</dbReference>
<keyword evidence="5" id="KW-0520">NAD</keyword>
<dbReference type="STRING" id="683960.A0A1E3NV89"/>
<comment type="similarity">
    <text evidence="2">Belongs to the KptA/TPT1 family.</text>
</comment>
<reference evidence="7 8" key="1">
    <citation type="journal article" date="2016" name="Proc. Natl. Acad. Sci. U.S.A.">
        <title>Comparative genomics of biotechnologically important yeasts.</title>
        <authorList>
            <person name="Riley R."/>
            <person name="Haridas S."/>
            <person name="Wolfe K.H."/>
            <person name="Lopes M.R."/>
            <person name="Hittinger C.T."/>
            <person name="Goeker M."/>
            <person name="Salamov A.A."/>
            <person name="Wisecaver J.H."/>
            <person name="Long T.M."/>
            <person name="Calvey C.H."/>
            <person name="Aerts A.L."/>
            <person name="Barry K.W."/>
            <person name="Choi C."/>
            <person name="Clum A."/>
            <person name="Coughlan A.Y."/>
            <person name="Deshpande S."/>
            <person name="Douglass A.P."/>
            <person name="Hanson S.J."/>
            <person name="Klenk H.-P."/>
            <person name="LaButti K.M."/>
            <person name="Lapidus A."/>
            <person name="Lindquist E.A."/>
            <person name="Lipzen A.M."/>
            <person name="Meier-Kolthoff J.P."/>
            <person name="Ohm R.A."/>
            <person name="Otillar R.P."/>
            <person name="Pangilinan J.L."/>
            <person name="Peng Y."/>
            <person name="Rokas A."/>
            <person name="Rosa C.A."/>
            <person name="Scheuner C."/>
            <person name="Sibirny A.A."/>
            <person name="Slot J.C."/>
            <person name="Stielow J.B."/>
            <person name="Sun H."/>
            <person name="Kurtzman C.P."/>
            <person name="Blackwell M."/>
            <person name="Grigoriev I.V."/>
            <person name="Jeffries T.W."/>
        </authorList>
    </citation>
    <scope>NUCLEOTIDE SEQUENCE [LARGE SCALE GENOMIC DNA]</scope>
    <source>
        <strain evidence="8">ATCC 58044 / CBS 1984 / NCYC 433 / NRRL Y-366-8</strain>
    </source>
</reference>
<sequence>MSEKRDIQISKALSYLLRHGAAKEKLPMDEQGYVKLSTILSNNRIKTHRATKQDIERIVETNNKKRFTLISRDDGIYICANQGHSLKTINNDNLQKLEPKDFPSQLIHGTTLPKLKLILESGGLSKMNRNHIHFTSNLTNDDANGVVTGIRYNSNILIYLDITKLQNQDEIQFYKSLNDVYLTPGDSNGVLSKEFFFKIVDRKTGQSVI</sequence>
<dbReference type="Gene3D" id="1.10.10.970">
    <property type="entry name" value="RNA 2'-phosphotransferase, Tpt1/KptA family, N-terminal domain"/>
    <property type="match status" value="1"/>
</dbReference>
<dbReference type="EC" id="2.7.1.160" evidence="3"/>
<keyword evidence="4" id="KW-0808">Transferase</keyword>
<dbReference type="InterPro" id="IPR042080">
    <property type="entry name" value="RNA_2'-PTrans_N"/>
</dbReference>
<dbReference type="Gene3D" id="3.20.170.30">
    <property type="match status" value="1"/>
</dbReference>
<evidence type="ECO:0000313" key="7">
    <source>
        <dbReference type="EMBL" id="ODQ57121.1"/>
    </source>
</evidence>
<accession>A0A1E3NV89</accession>
<keyword evidence="8" id="KW-1185">Reference proteome</keyword>
<dbReference type="GO" id="GO:0000215">
    <property type="term" value="F:tRNA 2'-phosphotransferase activity"/>
    <property type="evidence" value="ECO:0007669"/>
    <property type="project" value="UniProtKB-EC"/>
</dbReference>
<dbReference type="FunFam" id="1.10.10.970:FF:000002">
    <property type="entry name" value="Tpt1p"/>
    <property type="match status" value="1"/>
</dbReference>
<dbReference type="Proteomes" id="UP000094112">
    <property type="component" value="Unassembled WGS sequence"/>
</dbReference>
<evidence type="ECO:0000256" key="5">
    <source>
        <dbReference type="ARBA" id="ARBA00023027"/>
    </source>
</evidence>
<dbReference type="SUPFAM" id="SSF56399">
    <property type="entry name" value="ADP-ribosylation"/>
    <property type="match status" value="1"/>
</dbReference>
<comment type="function">
    <text evidence="1">Catalyzes the last step of tRNA splicing, the transfer of the splice junction 2'-phosphate from ligated tRNA to NAD to produce ADP-ribose 1''-2'' cyclic phosphate.</text>
</comment>
<dbReference type="GeneID" id="30199692"/>
<dbReference type="OrthoDB" id="419694at2759"/>
<dbReference type="PANTHER" id="PTHR12684:SF2">
    <property type="entry name" value="TRNA 2'-PHOSPHOTRANSFERASE 1"/>
    <property type="match status" value="1"/>
</dbReference>